<gene>
    <name evidence="2" type="ORF">NDU88_002417</name>
</gene>
<sequence>MDRPKGGLAVLIFVSKLLGVKKGKVLTDYCGWYDKACRVADRELRQALKMVPRDKVQVRQARIAYKKP</sequence>
<evidence type="ECO:0000256" key="1">
    <source>
        <dbReference type="SAM" id="SignalP"/>
    </source>
</evidence>
<accession>A0AAV7TL66</accession>
<dbReference type="AlphaFoldDB" id="A0AAV7TL66"/>
<reference evidence="2" key="1">
    <citation type="journal article" date="2022" name="bioRxiv">
        <title>Sequencing and chromosome-scale assembly of the giantPleurodeles waltlgenome.</title>
        <authorList>
            <person name="Brown T."/>
            <person name="Elewa A."/>
            <person name="Iarovenko S."/>
            <person name="Subramanian E."/>
            <person name="Araus A.J."/>
            <person name="Petzold A."/>
            <person name="Susuki M."/>
            <person name="Suzuki K.-i.T."/>
            <person name="Hayashi T."/>
            <person name="Toyoda A."/>
            <person name="Oliveira C."/>
            <person name="Osipova E."/>
            <person name="Leigh N.D."/>
            <person name="Simon A."/>
            <person name="Yun M.H."/>
        </authorList>
    </citation>
    <scope>NUCLEOTIDE SEQUENCE</scope>
    <source>
        <strain evidence="2">20211129_DDA</strain>
        <tissue evidence="2">Liver</tissue>
    </source>
</reference>
<evidence type="ECO:0000313" key="3">
    <source>
        <dbReference type="Proteomes" id="UP001066276"/>
    </source>
</evidence>
<evidence type="ECO:0000313" key="2">
    <source>
        <dbReference type="EMBL" id="KAJ1177155.1"/>
    </source>
</evidence>
<proteinExistence type="predicted"/>
<dbReference type="Proteomes" id="UP001066276">
    <property type="component" value="Chromosome 3_2"/>
</dbReference>
<comment type="caution">
    <text evidence="2">The sequence shown here is derived from an EMBL/GenBank/DDBJ whole genome shotgun (WGS) entry which is preliminary data.</text>
</comment>
<keyword evidence="3" id="KW-1185">Reference proteome</keyword>
<keyword evidence="1" id="KW-0732">Signal</keyword>
<organism evidence="2 3">
    <name type="scientific">Pleurodeles waltl</name>
    <name type="common">Iberian ribbed newt</name>
    <dbReference type="NCBI Taxonomy" id="8319"/>
    <lineage>
        <taxon>Eukaryota</taxon>
        <taxon>Metazoa</taxon>
        <taxon>Chordata</taxon>
        <taxon>Craniata</taxon>
        <taxon>Vertebrata</taxon>
        <taxon>Euteleostomi</taxon>
        <taxon>Amphibia</taxon>
        <taxon>Batrachia</taxon>
        <taxon>Caudata</taxon>
        <taxon>Salamandroidea</taxon>
        <taxon>Salamandridae</taxon>
        <taxon>Pleurodelinae</taxon>
        <taxon>Pleurodeles</taxon>
    </lineage>
</organism>
<feature type="signal peptide" evidence="1">
    <location>
        <begin position="1"/>
        <end position="19"/>
    </location>
</feature>
<dbReference type="EMBL" id="JANPWB010000006">
    <property type="protein sequence ID" value="KAJ1177155.1"/>
    <property type="molecule type" value="Genomic_DNA"/>
</dbReference>
<feature type="chain" id="PRO_5043787398" evidence="1">
    <location>
        <begin position="20"/>
        <end position="68"/>
    </location>
</feature>
<protein>
    <submittedName>
        <fullName evidence="2">Uncharacterized protein</fullName>
    </submittedName>
</protein>
<name>A0AAV7TL66_PLEWA</name>